<gene>
    <name evidence="1" type="ORF">L1987_00290</name>
</gene>
<comment type="caution">
    <text evidence="1">The sequence shown here is derived from an EMBL/GenBank/DDBJ whole genome shotgun (WGS) entry which is preliminary data.</text>
</comment>
<reference evidence="1 2" key="2">
    <citation type="journal article" date="2022" name="Mol. Ecol. Resour.">
        <title>The genomes of chicory, endive, great burdock and yacon provide insights into Asteraceae paleo-polyploidization history and plant inulin production.</title>
        <authorList>
            <person name="Fan W."/>
            <person name="Wang S."/>
            <person name="Wang H."/>
            <person name="Wang A."/>
            <person name="Jiang F."/>
            <person name="Liu H."/>
            <person name="Zhao H."/>
            <person name="Xu D."/>
            <person name="Zhang Y."/>
        </authorList>
    </citation>
    <scope>NUCLEOTIDE SEQUENCE [LARGE SCALE GENOMIC DNA]</scope>
    <source>
        <strain evidence="2">cv. Yunnan</strain>
        <tissue evidence="1">Leaves</tissue>
    </source>
</reference>
<protein>
    <submittedName>
        <fullName evidence="1">Uncharacterized protein</fullName>
    </submittedName>
</protein>
<dbReference type="EMBL" id="CM042018">
    <property type="protein sequence ID" value="KAI3826245.1"/>
    <property type="molecule type" value="Genomic_DNA"/>
</dbReference>
<accession>A0ACB9K1R2</accession>
<keyword evidence="2" id="KW-1185">Reference proteome</keyword>
<dbReference type="Proteomes" id="UP001056120">
    <property type="component" value="Linkage Group LG01"/>
</dbReference>
<sequence length="82" mass="9875">MVSFLCPEDVDVHLQRRDDVQLPKKGRWLIDQTSNLSYKSSKSDQNGRNHQQDRRRSPHRRQQGRRQEARRRPPEARRRVCA</sequence>
<reference evidence="2" key="1">
    <citation type="journal article" date="2022" name="Mol. Ecol. Resour.">
        <title>The genomes of chicory, endive, great burdock and yacon provide insights into Asteraceae palaeo-polyploidization history and plant inulin production.</title>
        <authorList>
            <person name="Fan W."/>
            <person name="Wang S."/>
            <person name="Wang H."/>
            <person name="Wang A."/>
            <person name="Jiang F."/>
            <person name="Liu H."/>
            <person name="Zhao H."/>
            <person name="Xu D."/>
            <person name="Zhang Y."/>
        </authorList>
    </citation>
    <scope>NUCLEOTIDE SEQUENCE [LARGE SCALE GENOMIC DNA]</scope>
    <source>
        <strain evidence="2">cv. Yunnan</strain>
    </source>
</reference>
<evidence type="ECO:0000313" key="2">
    <source>
        <dbReference type="Proteomes" id="UP001056120"/>
    </source>
</evidence>
<evidence type="ECO:0000313" key="1">
    <source>
        <dbReference type="EMBL" id="KAI3826245.1"/>
    </source>
</evidence>
<name>A0ACB9K1R2_9ASTR</name>
<organism evidence="1 2">
    <name type="scientific">Smallanthus sonchifolius</name>
    <dbReference type="NCBI Taxonomy" id="185202"/>
    <lineage>
        <taxon>Eukaryota</taxon>
        <taxon>Viridiplantae</taxon>
        <taxon>Streptophyta</taxon>
        <taxon>Embryophyta</taxon>
        <taxon>Tracheophyta</taxon>
        <taxon>Spermatophyta</taxon>
        <taxon>Magnoliopsida</taxon>
        <taxon>eudicotyledons</taxon>
        <taxon>Gunneridae</taxon>
        <taxon>Pentapetalae</taxon>
        <taxon>asterids</taxon>
        <taxon>campanulids</taxon>
        <taxon>Asterales</taxon>
        <taxon>Asteraceae</taxon>
        <taxon>Asteroideae</taxon>
        <taxon>Heliantheae alliance</taxon>
        <taxon>Millerieae</taxon>
        <taxon>Smallanthus</taxon>
    </lineage>
</organism>
<proteinExistence type="predicted"/>